<comment type="caution">
    <text evidence="7">The sequence shown here is derived from an EMBL/GenBank/DDBJ whole genome shotgun (WGS) entry which is preliminary data.</text>
</comment>
<dbReference type="PANTHER" id="PTHR33798">
    <property type="entry name" value="FLAVOPROTEIN OXYGENASE"/>
    <property type="match status" value="1"/>
</dbReference>
<evidence type="ECO:0000256" key="2">
    <source>
        <dbReference type="ARBA" id="ARBA00022630"/>
    </source>
</evidence>
<protein>
    <recommendedName>
        <fullName evidence="6">Flavin reductase like domain-containing protein</fullName>
    </recommendedName>
</protein>
<evidence type="ECO:0000313" key="7">
    <source>
        <dbReference type="EMBL" id="PIL29506.1"/>
    </source>
</evidence>
<dbReference type="Gene3D" id="2.30.110.10">
    <property type="entry name" value="Electron Transport, Fmn-binding Protein, Chain A"/>
    <property type="match status" value="1"/>
</dbReference>
<dbReference type="InterPro" id="IPR012349">
    <property type="entry name" value="Split_barrel_FMN-bd"/>
</dbReference>
<dbReference type="SMART" id="SM00903">
    <property type="entry name" value="Flavin_Reduct"/>
    <property type="match status" value="1"/>
</dbReference>
<evidence type="ECO:0000313" key="8">
    <source>
        <dbReference type="Proteomes" id="UP000230002"/>
    </source>
</evidence>
<evidence type="ECO:0000256" key="4">
    <source>
        <dbReference type="ARBA" id="ARBA00038054"/>
    </source>
</evidence>
<dbReference type="Proteomes" id="UP000230002">
    <property type="component" value="Unassembled WGS sequence"/>
</dbReference>
<organism evidence="7 8">
    <name type="scientific">Ganoderma sinense ZZ0214-1</name>
    <dbReference type="NCBI Taxonomy" id="1077348"/>
    <lineage>
        <taxon>Eukaryota</taxon>
        <taxon>Fungi</taxon>
        <taxon>Dikarya</taxon>
        <taxon>Basidiomycota</taxon>
        <taxon>Agaricomycotina</taxon>
        <taxon>Agaricomycetes</taxon>
        <taxon>Polyporales</taxon>
        <taxon>Polyporaceae</taxon>
        <taxon>Ganoderma</taxon>
    </lineage>
</organism>
<evidence type="ECO:0000259" key="6">
    <source>
        <dbReference type="SMART" id="SM00903"/>
    </source>
</evidence>
<proteinExistence type="inferred from homology"/>
<dbReference type="InterPro" id="IPR002563">
    <property type="entry name" value="Flavin_Rdtase-like_dom"/>
</dbReference>
<dbReference type="STRING" id="1077348.A0A2G8S6V4"/>
<dbReference type="PANTHER" id="PTHR33798:SF5">
    <property type="entry name" value="FLAVIN REDUCTASE LIKE DOMAIN-CONTAINING PROTEIN"/>
    <property type="match status" value="1"/>
</dbReference>
<comment type="similarity">
    <text evidence="4">Belongs to the flavoredoxin family.</text>
</comment>
<dbReference type="Pfam" id="PF01613">
    <property type="entry name" value="Flavin_Reduct"/>
    <property type="match status" value="1"/>
</dbReference>
<evidence type="ECO:0000256" key="5">
    <source>
        <dbReference type="SAM" id="MobiDB-lite"/>
    </source>
</evidence>
<dbReference type="SUPFAM" id="SSF50475">
    <property type="entry name" value="FMN-binding split barrel"/>
    <property type="match status" value="1"/>
</dbReference>
<name>A0A2G8S6V4_9APHY</name>
<dbReference type="GO" id="GO:0010181">
    <property type="term" value="F:FMN binding"/>
    <property type="evidence" value="ECO:0007669"/>
    <property type="project" value="InterPro"/>
</dbReference>
<sequence>MADTSLPAFNRETRAKYTESPNPTFSYGQKVDATEEGKKWLEGEKAGWTVVDPSKEDARRIYTLMISGIIPRPIAFVSSVSETGVENLAPFSWFNQVSHSPPLISVSISQLPDGGLKDTADNIKKTKQFTVNIISEPFIENANITSLDSPREVSEWGISGLTKAPSIHVKAPRVKESAFSMECELFQAVDIVHPDTGVKTATLVLGLVKYFHLRNDVLNERGLVDFTKLRPIGRIGDISYTRVGDGFRLPRPAWATEGAKIQEQLKSTL</sequence>
<feature type="region of interest" description="Disordered" evidence="5">
    <location>
        <begin position="1"/>
        <end position="29"/>
    </location>
</feature>
<evidence type="ECO:0000256" key="3">
    <source>
        <dbReference type="ARBA" id="ARBA00022643"/>
    </source>
</evidence>
<keyword evidence="3" id="KW-0288">FMN</keyword>
<dbReference type="OrthoDB" id="298012at2759"/>
<dbReference type="EMBL" id="AYKW01000021">
    <property type="protein sequence ID" value="PIL29506.1"/>
    <property type="molecule type" value="Genomic_DNA"/>
</dbReference>
<reference evidence="7 8" key="1">
    <citation type="journal article" date="2015" name="Sci. Rep.">
        <title>Chromosome-level genome map provides insights into diverse defense mechanisms in the medicinal fungus Ganoderma sinense.</title>
        <authorList>
            <person name="Zhu Y."/>
            <person name="Xu J."/>
            <person name="Sun C."/>
            <person name="Zhou S."/>
            <person name="Xu H."/>
            <person name="Nelson D.R."/>
            <person name="Qian J."/>
            <person name="Song J."/>
            <person name="Luo H."/>
            <person name="Xiang L."/>
            <person name="Li Y."/>
            <person name="Xu Z."/>
            <person name="Ji A."/>
            <person name="Wang L."/>
            <person name="Lu S."/>
            <person name="Hayward A."/>
            <person name="Sun W."/>
            <person name="Li X."/>
            <person name="Schwartz D.C."/>
            <person name="Wang Y."/>
            <person name="Chen S."/>
        </authorList>
    </citation>
    <scope>NUCLEOTIDE SEQUENCE [LARGE SCALE GENOMIC DNA]</scope>
    <source>
        <strain evidence="7 8">ZZ0214-1</strain>
    </source>
</reference>
<keyword evidence="8" id="KW-1185">Reference proteome</keyword>
<evidence type="ECO:0000256" key="1">
    <source>
        <dbReference type="ARBA" id="ARBA00001917"/>
    </source>
</evidence>
<keyword evidence="2" id="KW-0285">Flavoprotein</keyword>
<comment type="cofactor">
    <cofactor evidence="1">
        <name>FMN</name>
        <dbReference type="ChEBI" id="CHEBI:58210"/>
    </cofactor>
</comment>
<accession>A0A2G8S6V4</accession>
<gene>
    <name evidence="7" type="ORF">GSI_08314</name>
</gene>
<feature type="domain" description="Flavin reductase like" evidence="6">
    <location>
        <begin position="67"/>
        <end position="225"/>
    </location>
</feature>
<dbReference type="AlphaFoldDB" id="A0A2G8S6V4"/>